<name>A0A0A9H2Q1_ARUDO</name>
<reference evidence="1" key="1">
    <citation type="submission" date="2014-09" db="EMBL/GenBank/DDBJ databases">
        <authorList>
            <person name="Magalhaes I.L.F."/>
            <person name="Oliveira U."/>
            <person name="Santos F.R."/>
            <person name="Vidigal T.H.D.A."/>
            <person name="Brescovit A.D."/>
            <person name="Santos A.J."/>
        </authorList>
    </citation>
    <scope>NUCLEOTIDE SEQUENCE</scope>
    <source>
        <tissue evidence="1">Shoot tissue taken approximately 20 cm above the soil surface</tissue>
    </source>
</reference>
<dbReference type="AlphaFoldDB" id="A0A0A9H2Q1"/>
<dbReference type="EMBL" id="GBRH01166376">
    <property type="protein sequence ID" value="JAE31520.1"/>
    <property type="molecule type" value="Transcribed_RNA"/>
</dbReference>
<sequence length="39" mass="4359">MTMARWTVARARILPVSTLPYGAISSSTTPTQWLLPNNR</sequence>
<accession>A0A0A9H2Q1</accession>
<reference evidence="1" key="2">
    <citation type="journal article" date="2015" name="Data Brief">
        <title>Shoot transcriptome of the giant reed, Arundo donax.</title>
        <authorList>
            <person name="Barrero R.A."/>
            <person name="Guerrero F.D."/>
            <person name="Moolhuijzen P."/>
            <person name="Goolsby J.A."/>
            <person name="Tidwell J."/>
            <person name="Bellgard S.E."/>
            <person name="Bellgard M.I."/>
        </authorList>
    </citation>
    <scope>NUCLEOTIDE SEQUENCE</scope>
    <source>
        <tissue evidence="1">Shoot tissue taken approximately 20 cm above the soil surface</tissue>
    </source>
</reference>
<organism evidence="1">
    <name type="scientific">Arundo donax</name>
    <name type="common">Giant reed</name>
    <name type="synonym">Donax arundinaceus</name>
    <dbReference type="NCBI Taxonomy" id="35708"/>
    <lineage>
        <taxon>Eukaryota</taxon>
        <taxon>Viridiplantae</taxon>
        <taxon>Streptophyta</taxon>
        <taxon>Embryophyta</taxon>
        <taxon>Tracheophyta</taxon>
        <taxon>Spermatophyta</taxon>
        <taxon>Magnoliopsida</taxon>
        <taxon>Liliopsida</taxon>
        <taxon>Poales</taxon>
        <taxon>Poaceae</taxon>
        <taxon>PACMAD clade</taxon>
        <taxon>Arundinoideae</taxon>
        <taxon>Arundineae</taxon>
        <taxon>Arundo</taxon>
    </lineage>
</organism>
<evidence type="ECO:0000313" key="1">
    <source>
        <dbReference type="EMBL" id="JAE31520.1"/>
    </source>
</evidence>
<protein>
    <submittedName>
        <fullName evidence="1">Tps26</fullName>
    </submittedName>
</protein>
<proteinExistence type="predicted"/>